<name>A0A848DJ37_9PSEU</name>
<reference evidence="1 2" key="1">
    <citation type="submission" date="2020-04" db="EMBL/GenBank/DDBJ databases">
        <authorList>
            <person name="Klaysubun C."/>
            <person name="Duangmal K."/>
            <person name="Lipun K."/>
        </authorList>
    </citation>
    <scope>NUCLEOTIDE SEQUENCE [LARGE SCALE GENOMIC DNA]</scope>
    <source>
        <strain evidence="1 2">DSM 45300</strain>
    </source>
</reference>
<organism evidence="1 2">
    <name type="scientific">Pseudonocardia bannensis</name>
    <dbReference type="NCBI Taxonomy" id="630973"/>
    <lineage>
        <taxon>Bacteria</taxon>
        <taxon>Bacillati</taxon>
        <taxon>Actinomycetota</taxon>
        <taxon>Actinomycetes</taxon>
        <taxon>Pseudonocardiales</taxon>
        <taxon>Pseudonocardiaceae</taxon>
        <taxon>Pseudonocardia</taxon>
    </lineage>
</organism>
<proteinExistence type="predicted"/>
<accession>A0A848DJ37</accession>
<sequence>MYMVMLTFKKKAGPSREEFIDHYVRRPRVRARVSGSRSDRRRRLLQDRCRGHHVLRQSVAVRTVRPRASRRHSKPDVDEHRLAFREGYRAPFPELLDEAHHPG</sequence>
<evidence type="ECO:0000313" key="2">
    <source>
        <dbReference type="Proteomes" id="UP000586918"/>
    </source>
</evidence>
<gene>
    <name evidence="1" type="ORF">HF519_12965</name>
</gene>
<dbReference type="AlphaFoldDB" id="A0A848DJ37"/>
<protein>
    <recommendedName>
        <fullName evidence="3">ABM domain-containing protein</fullName>
    </recommendedName>
</protein>
<keyword evidence="2" id="KW-1185">Reference proteome</keyword>
<dbReference type="RefSeq" id="WP_169413174.1">
    <property type="nucleotide sequence ID" value="NZ_JAAXKZ010000039.1"/>
</dbReference>
<evidence type="ECO:0000313" key="1">
    <source>
        <dbReference type="EMBL" id="NMH92464.1"/>
    </source>
</evidence>
<dbReference type="EMBL" id="JAAXKZ010000039">
    <property type="protein sequence ID" value="NMH92464.1"/>
    <property type="molecule type" value="Genomic_DNA"/>
</dbReference>
<comment type="caution">
    <text evidence="1">The sequence shown here is derived from an EMBL/GenBank/DDBJ whole genome shotgun (WGS) entry which is preliminary data.</text>
</comment>
<dbReference type="Proteomes" id="UP000586918">
    <property type="component" value="Unassembled WGS sequence"/>
</dbReference>
<evidence type="ECO:0008006" key="3">
    <source>
        <dbReference type="Google" id="ProtNLM"/>
    </source>
</evidence>